<dbReference type="AlphaFoldDB" id="A0A5N8WZJ8"/>
<dbReference type="SUPFAM" id="SSF53335">
    <property type="entry name" value="S-adenosyl-L-methionine-dependent methyltransferases"/>
    <property type="match status" value="1"/>
</dbReference>
<reference evidence="2 3" key="1">
    <citation type="submission" date="2019-09" db="EMBL/GenBank/DDBJ databases">
        <authorList>
            <person name="Duangmal K."/>
            <person name="Teo W.F.A."/>
            <person name="Lipun K."/>
        </authorList>
    </citation>
    <scope>NUCLEOTIDE SEQUENCE [LARGE SCALE GENOMIC DNA]</scope>
    <source>
        <strain evidence="2 3">K1PN6</strain>
    </source>
</reference>
<keyword evidence="2" id="KW-0489">Methyltransferase</keyword>
<feature type="domain" description="Methyltransferase" evidence="1">
    <location>
        <begin position="55"/>
        <end position="153"/>
    </location>
</feature>
<dbReference type="Proteomes" id="UP000373149">
    <property type="component" value="Unassembled WGS sequence"/>
</dbReference>
<evidence type="ECO:0000313" key="3">
    <source>
        <dbReference type="Proteomes" id="UP000373149"/>
    </source>
</evidence>
<protein>
    <submittedName>
        <fullName evidence="2">Class I SAM-dependent methyltransferase</fullName>
    </submittedName>
</protein>
<dbReference type="InterPro" id="IPR029063">
    <property type="entry name" value="SAM-dependent_MTases_sf"/>
</dbReference>
<dbReference type="Gene3D" id="3.40.50.150">
    <property type="entry name" value="Vaccinia Virus protein VP39"/>
    <property type="match status" value="1"/>
</dbReference>
<dbReference type="RefSeq" id="WP_152866414.1">
    <property type="nucleotide sequence ID" value="NZ_VMNX01000125.1"/>
</dbReference>
<dbReference type="GO" id="GO:0032259">
    <property type="term" value="P:methylation"/>
    <property type="evidence" value="ECO:0007669"/>
    <property type="project" value="UniProtKB-KW"/>
</dbReference>
<keyword evidence="2" id="KW-0808">Transferase</keyword>
<sequence length="227" mass="24843">MRDAREQPDDAPVAAAQLEHWQRTHARHPLMYGMEPSEPARYAAGLFRASGCRTVLELGAGHGRDALFFARQGFTVHATAFSSAGLEQLVAAAREAAVADRVTTVVHDVRDPLPFADASVDAVFTHMLLCMALSTEHTHSALAEIARVLRPGGTLVHTVRHTGDAHYGAGTAHGDHIHESGGFAVHFFDRRLVDGLASDDWHLKQVHAFEEGELPRRLWRVTQVRGV</sequence>
<evidence type="ECO:0000313" key="2">
    <source>
        <dbReference type="EMBL" id="MPY52174.1"/>
    </source>
</evidence>
<dbReference type="CDD" id="cd02440">
    <property type="entry name" value="AdoMet_MTases"/>
    <property type="match status" value="1"/>
</dbReference>
<name>A0A5N8WZJ8_9ACTN</name>
<dbReference type="GO" id="GO:0008168">
    <property type="term" value="F:methyltransferase activity"/>
    <property type="evidence" value="ECO:0007669"/>
    <property type="project" value="UniProtKB-KW"/>
</dbReference>
<dbReference type="InterPro" id="IPR050508">
    <property type="entry name" value="Methyltransf_Superfamily"/>
</dbReference>
<dbReference type="PANTHER" id="PTHR42912:SF80">
    <property type="entry name" value="METHYLTRANSFERASE DOMAIN-CONTAINING PROTEIN"/>
    <property type="match status" value="1"/>
</dbReference>
<dbReference type="InterPro" id="IPR041698">
    <property type="entry name" value="Methyltransf_25"/>
</dbReference>
<dbReference type="Pfam" id="PF13649">
    <property type="entry name" value="Methyltransf_25"/>
    <property type="match status" value="1"/>
</dbReference>
<proteinExistence type="predicted"/>
<gene>
    <name evidence="2" type="ORF">FPZ41_27830</name>
</gene>
<evidence type="ECO:0000259" key="1">
    <source>
        <dbReference type="Pfam" id="PF13649"/>
    </source>
</evidence>
<organism evidence="2 3">
    <name type="scientific">Streptomyces acidicola</name>
    <dbReference type="NCBI Taxonomy" id="2596892"/>
    <lineage>
        <taxon>Bacteria</taxon>
        <taxon>Bacillati</taxon>
        <taxon>Actinomycetota</taxon>
        <taxon>Actinomycetes</taxon>
        <taxon>Kitasatosporales</taxon>
        <taxon>Streptomycetaceae</taxon>
        <taxon>Streptomyces</taxon>
    </lineage>
</organism>
<comment type="caution">
    <text evidence="2">The sequence shown here is derived from an EMBL/GenBank/DDBJ whole genome shotgun (WGS) entry which is preliminary data.</text>
</comment>
<keyword evidence="3" id="KW-1185">Reference proteome</keyword>
<dbReference type="PANTHER" id="PTHR42912">
    <property type="entry name" value="METHYLTRANSFERASE"/>
    <property type="match status" value="1"/>
</dbReference>
<accession>A0A5N8WZJ8</accession>
<dbReference type="EMBL" id="VMNX01000125">
    <property type="protein sequence ID" value="MPY52174.1"/>
    <property type="molecule type" value="Genomic_DNA"/>
</dbReference>